<keyword evidence="2" id="KW-1185">Reference proteome</keyword>
<accession>A0ACC2LHK5</accession>
<evidence type="ECO:0000313" key="1">
    <source>
        <dbReference type="EMBL" id="KAJ8632967.1"/>
    </source>
</evidence>
<comment type="caution">
    <text evidence="1">The sequence shown here is derived from an EMBL/GenBank/DDBJ whole genome shotgun (WGS) entry which is preliminary data.</text>
</comment>
<gene>
    <name evidence="1" type="ORF">MRB53_026303</name>
</gene>
<protein>
    <submittedName>
        <fullName evidence="1">Uncharacterized protein</fullName>
    </submittedName>
</protein>
<dbReference type="Proteomes" id="UP001234297">
    <property type="component" value="Chromosome 8"/>
</dbReference>
<dbReference type="EMBL" id="CM056816">
    <property type="protein sequence ID" value="KAJ8632967.1"/>
    <property type="molecule type" value="Genomic_DNA"/>
</dbReference>
<evidence type="ECO:0000313" key="2">
    <source>
        <dbReference type="Proteomes" id="UP001234297"/>
    </source>
</evidence>
<name>A0ACC2LHK5_PERAE</name>
<sequence length="117" mass="12153">MIGNPNGQVGGEEGASGASSGCSMKECRWVHRGRQRVRRRRKMGAAAASGDAAMGGRAAAARQGFRGVAATCVWRIEMVGDDEHADGARGIAAGGKEESERETREAELQMTSSGAMG</sequence>
<proteinExistence type="predicted"/>
<reference evidence="1 2" key="1">
    <citation type="journal article" date="2022" name="Hortic Res">
        <title>A haplotype resolved chromosomal level avocado genome allows analysis of novel avocado genes.</title>
        <authorList>
            <person name="Nath O."/>
            <person name="Fletcher S.J."/>
            <person name="Hayward A."/>
            <person name="Shaw L.M."/>
            <person name="Masouleh A.K."/>
            <person name="Furtado A."/>
            <person name="Henry R.J."/>
            <person name="Mitter N."/>
        </authorList>
    </citation>
    <scope>NUCLEOTIDE SEQUENCE [LARGE SCALE GENOMIC DNA]</scope>
    <source>
        <strain evidence="2">cv. Hass</strain>
    </source>
</reference>
<organism evidence="1 2">
    <name type="scientific">Persea americana</name>
    <name type="common">Avocado</name>
    <dbReference type="NCBI Taxonomy" id="3435"/>
    <lineage>
        <taxon>Eukaryota</taxon>
        <taxon>Viridiplantae</taxon>
        <taxon>Streptophyta</taxon>
        <taxon>Embryophyta</taxon>
        <taxon>Tracheophyta</taxon>
        <taxon>Spermatophyta</taxon>
        <taxon>Magnoliopsida</taxon>
        <taxon>Magnoliidae</taxon>
        <taxon>Laurales</taxon>
        <taxon>Lauraceae</taxon>
        <taxon>Persea</taxon>
    </lineage>
</organism>